<proteinExistence type="predicted"/>
<dbReference type="AlphaFoldDB" id="A0ABD0WQ71"/>
<comment type="caution">
    <text evidence="1">The sequence shown here is derived from an EMBL/GenBank/DDBJ whole genome shotgun (WGS) entry which is preliminary data.</text>
</comment>
<name>A0ABD0WQ71_UMBPY</name>
<dbReference type="Proteomes" id="UP001557470">
    <property type="component" value="Unassembled WGS sequence"/>
</dbReference>
<gene>
    <name evidence="1" type="ORF">UPYG_G00178890</name>
</gene>
<protein>
    <submittedName>
        <fullName evidence="1">Uncharacterized protein</fullName>
    </submittedName>
</protein>
<keyword evidence="2" id="KW-1185">Reference proteome</keyword>
<evidence type="ECO:0000313" key="2">
    <source>
        <dbReference type="Proteomes" id="UP001557470"/>
    </source>
</evidence>
<evidence type="ECO:0000313" key="1">
    <source>
        <dbReference type="EMBL" id="KAL0978984.1"/>
    </source>
</evidence>
<dbReference type="EMBL" id="JAGEUA010000005">
    <property type="protein sequence ID" value="KAL0978984.1"/>
    <property type="molecule type" value="Genomic_DNA"/>
</dbReference>
<reference evidence="1 2" key="1">
    <citation type="submission" date="2024-06" db="EMBL/GenBank/DDBJ databases">
        <authorList>
            <person name="Pan Q."/>
            <person name="Wen M."/>
            <person name="Jouanno E."/>
            <person name="Zahm M."/>
            <person name="Klopp C."/>
            <person name="Cabau C."/>
            <person name="Louis A."/>
            <person name="Berthelot C."/>
            <person name="Parey E."/>
            <person name="Roest Crollius H."/>
            <person name="Montfort J."/>
            <person name="Robinson-Rechavi M."/>
            <person name="Bouchez O."/>
            <person name="Lampietro C."/>
            <person name="Lopez Roques C."/>
            <person name="Donnadieu C."/>
            <person name="Postlethwait J."/>
            <person name="Bobe J."/>
            <person name="Verreycken H."/>
            <person name="Guiguen Y."/>
        </authorList>
    </citation>
    <scope>NUCLEOTIDE SEQUENCE [LARGE SCALE GENOMIC DNA]</scope>
    <source>
        <strain evidence="1">Up_M1</strain>
        <tissue evidence="1">Testis</tissue>
    </source>
</reference>
<organism evidence="1 2">
    <name type="scientific">Umbra pygmaea</name>
    <name type="common">Eastern mudminnow</name>
    <dbReference type="NCBI Taxonomy" id="75934"/>
    <lineage>
        <taxon>Eukaryota</taxon>
        <taxon>Metazoa</taxon>
        <taxon>Chordata</taxon>
        <taxon>Craniata</taxon>
        <taxon>Vertebrata</taxon>
        <taxon>Euteleostomi</taxon>
        <taxon>Actinopterygii</taxon>
        <taxon>Neopterygii</taxon>
        <taxon>Teleostei</taxon>
        <taxon>Protacanthopterygii</taxon>
        <taxon>Esociformes</taxon>
        <taxon>Umbridae</taxon>
        <taxon>Umbra</taxon>
    </lineage>
</organism>
<sequence length="75" mass="8702">MMVYPMEVRRKSGELVAQINLKSCGRQWLSGSRWIISGEWSNDQAGGACYSCKQWSLQIILQLEYNWLPCVLEFD</sequence>
<accession>A0ABD0WQ71</accession>